<accession>A0ABV2RF73</accession>
<proteinExistence type="predicted"/>
<name>A0ABV2RF73_9CAUL</name>
<evidence type="ECO:0000259" key="1">
    <source>
        <dbReference type="Pfam" id="PF00501"/>
    </source>
</evidence>
<dbReference type="RefSeq" id="WP_354090205.1">
    <property type="nucleotide sequence ID" value="NZ_JBEPTF010000005.1"/>
</dbReference>
<gene>
    <name evidence="3" type="ORF">ABIE19_003192</name>
</gene>
<dbReference type="Pfam" id="PF00501">
    <property type="entry name" value="AMP-binding"/>
    <property type="match status" value="1"/>
</dbReference>
<protein>
    <submittedName>
        <fullName evidence="3">Long-chain acyl-CoA synthetase</fullName>
        <ecNumber evidence="3">6.2.1.3</ecNumber>
    </submittedName>
</protein>
<evidence type="ECO:0000313" key="3">
    <source>
        <dbReference type="EMBL" id="MET4685241.1"/>
    </source>
</evidence>
<keyword evidence="3" id="KW-0436">Ligase</keyword>
<dbReference type="GO" id="GO:0004467">
    <property type="term" value="F:long-chain fatty acid-CoA ligase activity"/>
    <property type="evidence" value="ECO:0007669"/>
    <property type="project" value="UniProtKB-EC"/>
</dbReference>
<comment type="caution">
    <text evidence="3">The sequence shown here is derived from an EMBL/GenBank/DDBJ whole genome shotgun (WGS) entry which is preliminary data.</text>
</comment>
<dbReference type="EMBL" id="JBEPTF010000005">
    <property type="protein sequence ID" value="MET4685241.1"/>
    <property type="molecule type" value="Genomic_DNA"/>
</dbReference>
<dbReference type="EC" id="6.2.1.3" evidence="3"/>
<feature type="domain" description="AMP-binding enzyme C-terminal" evidence="2">
    <location>
        <begin position="420"/>
        <end position="491"/>
    </location>
</feature>
<evidence type="ECO:0000313" key="4">
    <source>
        <dbReference type="Proteomes" id="UP001549313"/>
    </source>
</evidence>
<sequence>MTVSSLSEAIAGHAREVGDRPALIQGETVVTYAMLDVLLNRAAAALRRDGLSAGDRAALLGEPSVEYAIAFLAAVRAGMTPVPLAPGVTDETLKAMLNDAGPRLVFSDASQSARLDRTDGAPAVVALNGSDGGQPWQDWLAEEGTTLAIEPLDPAAAFNIIYSSGTTGVPKGIIHSHRMREGQMAALSGLFSPEAVTLLTTPLYSNTTLVTMLPTLRAGGTVVIMRKFDTRAFLEAAQTHAVTHTMLVPVQYQRLMAEPTFDAADLSAFQMKFCTSAPFSAELKSEVLRRWPGGLLEIFGMTEGGGICFLPAHLFPEKLHTVGMPAPGSDIRIINEDGVEQPAGETGEIVSHSEQMMIGYNNRPEATAAGRWTAPDGRAFIRTGDLGRFDAEGFLQIVGRKKDMIISGGFNIYPIDLEIQIDAHPEVVEAAVVGVPDAKWGETPMAFVVRRPGATVEAEALRLWANERLSSLQRVSAIVFVDELPRNGLGKVLKTALAEMAAA</sequence>
<dbReference type="Gene3D" id="3.40.50.12780">
    <property type="entry name" value="N-terminal domain of ligase-like"/>
    <property type="match status" value="1"/>
</dbReference>
<evidence type="ECO:0000259" key="2">
    <source>
        <dbReference type="Pfam" id="PF13193"/>
    </source>
</evidence>
<organism evidence="3 4">
    <name type="scientific">Brevundimonas faecalis</name>
    <dbReference type="NCBI Taxonomy" id="947378"/>
    <lineage>
        <taxon>Bacteria</taxon>
        <taxon>Pseudomonadati</taxon>
        <taxon>Pseudomonadota</taxon>
        <taxon>Alphaproteobacteria</taxon>
        <taxon>Caulobacterales</taxon>
        <taxon>Caulobacteraceae</taxon>
        <taxon>Brevundimonas</taxon>
    </lineage>
</organism>
<dbReference type="Proteomes" id="UP001549313">
    <property type="component" value="Unassembled WGS sequence"/>
</dbReference>
<dbReference type="InterPro" id="IPR025110">
    <property type="entry name" value="AMP-bd_C"/>
</dbReference>
<dbReference type="InterPro" id="IPR000873">
    <property type="entry name" value="AMP-dep_synth/lig_dom"/>
</dbReference>
<dbReference type="PANTHER" id="PTHR24096:SF267">
    <property type="entry name" value="MALONATE--COA LIGASE ACSF3, MITOCHONDRIAL"/>
    <property type="match status" value="1"/>
</dbReference>
<feature type="domain" description="AMP-dependent synthetase/ligase" evidence="1">
    <location>
        <begin position="13"/>
        <end position="360"/>
    </location>
</feature>
<dbReference type="Pfam" id="PF13193">
    <property type="entry name" value="AMP-binding_C"/>
    <property type="match status" value="1"/>
</dbReference>
<reference evidence="3 4" key="1">
    <citation type="submission" date="2024-06" db="EMBL/GenBank/DDBJ databases">
        <title>Sorghum-associated microbial communities from plants grown in Nebraska, USA.</title>
        <authorList>
            <person name="Schachtman D."/>
        </authorList>
    </citation>
    <scope>NUCLEOTIDE SEQUENCE [LARGE SCALE GENOMIC DNA]</scope>
    <source>
        <strain evidence="3 4">2814</strain>
    </source>
</reference>
<dbReference type="InterPro" id="IPR020845">
    <property type="entry name" value="AMP-binding_CS"/>
</dbReference>
<dbReference type="SUPFAM" id="SSF56801">
    <property type="entry name" value="Acetyl-CoA synthetase-like"/>
    <property type="match status" value="1"/>
</dbReference>
<dbReference type="PROSITE" id="PS00455">
    <property type="entry name" value="AMP_BINDING"/>
    <property type="match status" value="1"/>
</dbReference>
<dbReference type="Gene3D" id="3.30.300.30">
    <property type="match status" value="1"/>
</dbReference>
<dbReference type="PANTHER" id="PTHR24096">
    <property type="entry name" value="LONG-CHAIN-FATTY-ACID--COA LIGASE"/>
    <property type="match status" value="1"/>
</dbReference>
<dbReference type="InterPro" id="IPR042099">
    <property type="entry name" value="ANL_N_sf"/>
</dbReference>
<dbReference type="InterPro" id="IPR045851">
    <property type="entry name" value="AMP-bd_C_sf"/>
</dbReference>
<keyword evidence="4" id="KW-1185">Reference proteome</keyword>